<proteinExistence type="predicted"/>
<dbReference type="AlphaFoldDB" id="A0A4V1QX61"/>
<dbReference type="Pfam" id="PF00078">
    <property type="entry name" value="RVT_1"/>
    <property type="match status" value="1"/>
</dbReference>
<dbReference type="InterPro" id="IPR000477">
    <property type="entry name" value="RT_dom"/>
</dbReference>
<name>A0A4V1QX61_9FUSO</name>
<evidence type="ECO:0000313" key="3">
    <source>
        <dbReference type="Proteomes" id="UP000289216"/>
    </source>
</evidence>
<dbReference type="Proteomes" id="UP000289216">
    <property type="component" value="Unassembled WGS sequence"/>
</dbReference>
<sequence length="472" mass="56603">MKDKEYEITVEDVKKAYLSLKSSFYYENNVLLYLKMQIAHFEYHNIFNKSDFFKEFAEKINKNNIFDEFIQKINYKKVIKKMEYESREEKILKLIRKCENSKELKKENIELINTILASEDDEEKIIYNYIIDCPIELHLLSVLWIMKEGIKLDKSVSKYSYGYRLNLDEKDNLKERYIFKKYIMQYKDWKNKGIKKAKEIISEEENAVLVNLDLKRFYYNINHDILKEKIKRLDPNILSSPLTNIIMKINQKYGELVSQDINKNDKYLEYDSNAIIPIGLYSSSILANIYLKDLDDEILKLRPDYYGRYVDDIFLVFKEYKKEEFKSKSQYLKNKLSEIIEIEKIKKLGIEKSFNKDILLENEKQNAVFLDRERGKADILKIENSFLERASTFAFLPNEKDIEKLYEQISMQDHEEEKSKKHDVAIYLSKILNIFSGVNKQESLISIKETAKELLDFFSEENLIKYYVYYDK</sequence>
<reference evidence="2 3" key="1">
    <citation type="submission" date="2019-01" db="EMBL/GenBank/DDBJ databases">
        <title>Fusobacterium necrophorum Isolated From the Uterus of Dairy Cows.</title>
        <authorList>
            <person name="Francis A.M."/>
        </authorList>
    </citation>
    <scope>NUCLEOTIDE SEQUENCE [LARGE SCALE GENOMIC DNA]</scope>
    <source>
        <strain evidence="2 3">KG35</strain>
    </source>
</reference>
<evidence type="ECO:0000259" key="1">
    <source>
        <dbReference type="PROSITE" id="PS50878"/>
    </source>
</evidence>
<feature type="domain" description="Reverse transcriptase" evidence="1">
    <location>
        <begin position="148"/>
        <end position="374"/>
    </location>
</feature>
<comment type="caution">
    <text evidence="2">The sequence shown here is derived from an EMBL/GenBank/DDBJ whole genome shotgun (WGS) entry which is preliminary data.</text>
</comment>
<dbReference type="PROSITE" id="PS50878">
    <property type="entry name" value="RT_POL"/>
    <property type="match status" value="1"/>
</dbReference>
<dbReference type="RefSeq" id="WP_147368472.1">
    <property type="nucleotide sequence ID" value="NZ_SBAP01000027.1"/>
</dbReference>
<dbReference type="InterPro" id="IPR051083">
    <property type="entry name" value="GrpII_Intron_Splice-Mob/Def"/>
</dbReference>
<dbReference type="CDD" id="cd01646">
    <property type="entry name" value="RT_Bac_retron_I"/>
    <property type="match status" value="1"/>
</dbReference>
<dbReference type="GO" id="GO:0003964">
    <property type="term" value="F:RNA-directed DNA polymerase activity"/>
    <property type="evidence" value="ECO:0007669"/>
    <property type="project" value="UniProtKB-KW"/>
</dbReference>
<keyword evidence="2" id="KW-0548">Nucleotidyltransferase</keyword>
<accession>A0A4V1QX61</accession>
<gene>
    <name evidence="2" type="ORF">EPT53_09495</name>
</gene>
<keyword evidence="2" id="KW-0695">RNA-directed DNA polymerase</keyword>
<dbReference type="PANTHER" id="PTHR34047">
    <property type="entry name" value="NUCLEAR INTRON MATURASE 1, MITOCHONDRIAL-RELATED"/>
    <property type="match status" value="1"/>
</dbReference>
<dbReference type="PANTHER" id="PTHR34047:SF8">
    <property type="entry name" value="PROTEIN YKFC"/>
    <property type="match status" value="1"/>
</dbReference>
<protein>
    <submittedName>
        <fullName evidence="2">RNA-directed DNA polymerase</fullName>
    </submittedName>
</protein>
<dbReference type="EMBL" id="SBAP01000027">
    <property type="protein sequence ID" value="RXZ68536.1"/>
    <property type="molecule type" value="Genomic_DNA"/>
</dbReference>
<organism evidence="2 3">
    <name type="scientific">Fusobacterium necrophorum</name>
    <dbReference type="NCBI Taxonomy" id="859"/>
    <lineage>
        <taxon>Bacteria</taxon>
        <taxon>Fusobacteriati</taxon>
        <taxon>Fusobacteriota</taxon>
        <taxon>Fusobacteriia</taxon>
        <taxon>Fusobacteriales</taxon>
        <taxon>Fusobacteriaceae</taxon>
        <taxon>Fusobacterium</taxon>
    </lineage>
</organism>
<evidence type="ECO:0000313" key="2">
    <source>
        <dbReference type="EMBL" id="RXZ68536.1"/>
    </source>
</evidence>
<feature type="non-terminal residue" evidence="2">
    <location>
        <position position="472"/>
    </location>
</feature>
<keyword evidence="2" id="KW-0808">Transferase</keyword>